<dbReference type="Gene3D" id="1.10.10.60">
    <property type="entry name" value="Homeodomain-like"/>
    <property type="match status" value="1"/>
</dbReference>
<dbReference type="AlphaFoldDB" id="A0A8E2E2J7"/>
<dbReference type="SUPFAM" id="SSF46689">
    <property type="entry name" value="Homeodomain-like"/>
    <property type="match status" value="1"/>
</dbReference>
<reference evidence="1 2" key="1">
    <citation type="journal article" date="2016" name="Nat. Commun.">
        <title>Ectomycorrhizal ecology is imprinted in the genome of the dominant symbiotic fungus Cenococcum geophilum.</title>
        <authorList>
            <consortium name="DOE Joint Genome Institute"/>
            <person name="Peter M."/>
            <person name="Kohler A."/>
            <person name="Ohm R.A."/>
            <person name="Kuo A."/>
            <person name="Krutzmann J."/>
            <person name="Morin E."/>
            <person name="Arend M."/>
            <person name="Barry K.W."/>
            <person name="Binder M."/>
            <person name="Choi C."/>
            <person name="Clum A."/>
            <person name="Copeland A."/>
            <person name="Grisel N."/>
            <person name="Haridas S."/>
            <person name="Kipfer T."/>
            <person name="LaButti K."/>
            <person name="Lindquist E."/>
            <person name="Lipzen A."/>
            <person name="Maire R."/>
            <person name="Meier B."/>
            <person name="Mihaltcheva S."/>
            <person name="Molinier V."/>
            <person name="Murat C."/>
            <person name="Poggeler S."/>
            <person name="Quandt C.A."/>
            <person name="Sperisen C."/>
            <person name="Tritt A."/>
            <person name="Tisserant E."/>
            <person name="Crous P.W."/>
            <person name="Henrissat B."/>
            <person name="Nehls U."/>
            <person name="Egli S."/>
            <person name="Spatafora J.W."/>
            <person name="Grigoriev I.V."/>
            <person name="Martin F.M."/>
        </authorList>
    </citation>
    <scope>NUCLEOTIDE SEQUENCE [LARGE SCALE GENOMIC DNA]</scope>
    <source>
        <strain evidence="1 2">CBS 459.81</strain>
    </source>
</reference>
<protein>
    <recommendedName>
        <fullName evidence="3">HTH psq-type domain-containing protein</fullName>
    </recommendedName>
</protein>
<evidence type="ECO:0000313" key="1">
    <source>
        <dbReference type="EMBL" id="OCK76207.1"/>
    </source>
</evidence>
<dbReference type="EMBL" id="KV745233">
    <property type="protein sequence ID" value="OCK76207.1"/>
    <property type="molecule type" value="Genomic_DNA"/>
</dbReference>
<dbReference type="InterPro" id="IPR009057">
    <property type="entry name" value="Homeodomain-like_sf"/>
</dbReference>
<feature type="non-terminal residue" evidence="1">
    <location>
        <position position="1"/>
    </location>
</feature>
<dbReference type="OrthoDB" id="5098525at2759"/>
<keyword evidence="2" id="KW-1185">Reference proteome</keyword>
<organism evidence="1 2">
    <name type="scientific">Lepidopterella palustris CBS 459.81</name>
    <dbReference type="NCBI Taxonomy" id="1314670"/>
    <lineage>
        <taxon>Eukaryota</taxon>
        <taxon>Fungi</taxon>
        <taxon>Dikarya</taxon>
        <taxon>Ascomycota</taxon>
        <taxon>Pezizomycotina</taxon>
        <taxon>Dothideomycetes</taxon>
        <taxon>Pleosporomycetidae</taxon>
        <taxon>Mytilinidiales</taxon>
        <taxon>Argynnaceae</taxon>
        <taxon>Lepidopterella</taxon>
    </lineage>
</organism>
<dbReference type="Proteomes" id="UP000250266">
    <property type="component" value="Unassembled WGS sequence"/>
</dbReference>
<evidence type="ECO:0000313" key="2">
    <source>
        <dbReference type="Proteomes" id="UP000250266"/>
    </source>
</evidence>
<name>A0A8E2E2J7_9PEZI</name>
<accession>A0A8E2E2J7</accession>
<gene>
    <name evidence="1" type="ORF">K432DRAFT_306885</name>
</gene>
<proteinExistence type="predicted"/>
<sequence>QSVQKEIQLSLAIQAIELDQILSYQRATATYRVPFSTLCDRIHGKPLQRDSTPKRRKLTDLEESIIMQYIFKHKYA</sequence>
<evidence type="ECO:0008006" key="3">
    <source>
        <dbReference type="Google" id="ProtNLM"/>
    </source>
</evidence>